<feature type="compositionally biased region" description="Basic and acidic residues" evidence="1">
    <location>
        <begin position="41"/>
        <end position="52"/>
    </location>
</feature>
<dbReference type="Proteomes" id="UP000295023">
    <property type="component" value="Unassembled WGS sequence"/>
</dbReference>
<dbReference type="AlphaFoldDB" id="A0A4R4DHR8"/>
<evidence type="ECO:0000256" key="1">
    <source>
        <dbReference type="SAM" id="MobiDB-lite"/>
    </source>
</evidence>
<dbReference type="RefSeq" id="WP_132290510.1">
    <property type="nucleotide sequence ID" value="NZ_SKBM01000013.1"/>
</dbReference>
<gene>
    <name evidence="2" type="ORF">EXY23_14500</name>
</gene>
<evidence type="ECO:0000313" key="2">
    <source>
        <dbReference type="EMBL" id="TCZ59815.1"/>
    </source>
</evidence>
<evidence type="ECO:0000313" key="3">
    <source>
        <dbReference type="Proteomes" id="UP000295023"/>
    </source>
</evidence>
<feature type="compositionally biased region" description="Basic and acidic residues" evidence="1">
    <location>
        <begin position="1"/>
        <end position="19"/>
    </location>
</feature>
<accession>A0A4R4DHR8</accession>
<name>A0A4R4DHR8_9PROT</name>
<comment type="caution">
    <text evidence="2">The sequence shown here is derived from an EMBL/GenBank/DDBJ whole genome shotgun (WGS) entry which is preliminary data.</text>
</comment>
<protein>
    <submittedName>
        <fullName evidence="2">Uncharacterized protein</fullName>
    </submittedName>
</protein>
<proteinExistence type="predicted"/>
<organism evidence="2 3">
    <name type="scientific">Roseicella aquatilis</name>
    <dbReference type="NCBI Taxonomy" id="2527868"/>
    <lineage>
        <taxon>Bacteria</taxon>
        <taxon>Pseudomonadati</taxon>
        <taxon>Pseudomonadota</taxon>
        <taxon>Alphaproteobacteria</taxon>
        <taxon>Acetobacterales</taxon>
        <taxon>Roseomonadaceae</taxon>
        <taxon>Roseicella</taxon>
    </lineage>
</organism>
<feature type="region of interest" description="Disordered" evidence="1">
    <location>
        <begin position="1"/>
        <end position="76"/>
    </location>
</feature>
<dbReference type="EMBL" id="SKBM01000013">
    <property type="protein sequence ID" value="TCZ59815.1"/>
    <property type="molecule type" value="Genomic_DNA"/>
</dbReference>
<sequence>MSRKDHAPGAGGGEEKGRSSGDQQAGGVTGGKLGGTNPLRYHGDVSGRRGEAGHAGGDRSPATEQEKEVTGPAGPD</sequence>
<keyword evidence="3" id="KW-1185">Reference proteome</keyword>
<reference evidence="2 3" key="1">
    <citation type="submission" date="2019-03" db="EMBL/GenBank/DDBJ databases">
        <title>Paracraurococcus aquatilis NE82 genome sequence.</title>
        <authorList>
            <person name="Zhao Y."/>
            <person name="Du Z."/>
        </authorList>
    </citation>
    <scope>NUCLEOTIDE SEQUENCE [LARGE SCALE GENOMIC DNA]</scope>
    <source>
        <strain evidence="2 3">NE82</strain>
    </source>
</reference>